<sequence length="679" mass="76966">MAALIRQQTSNLRLWTNHRRFHTSTAPLIKDTGLYGFDHLKTANGFRHFVDEAIERSGELVNYVSGMPSSTEIIRAMDEISDTVCSVVDSAELCRHTHPDREFVEEANKASLRINEYIHVRNNQQCTLICFSFGEITLRNIFDDMQYLNTNHALYKAVIKAEKDGRSISEEAQRAAHSLRIDFEKGGIHLGADKLERVNQLQIDSSHLCREFNENITTDPGYVDIFPASRIPKLLHHLVKPIYRSTSSASGELSKSRGSMKEKGFRIITEPSTLSSVLQWASDSEVRKMAYVQGNSVPSANIGVLDKLIATRHEIAQRALNMLCCRRMQIMGYKSYSEFAVHPNMASSPEVVMSFLLEMSEMVRPVADKSVPLAPGESWHPDVLKMSLYHPEEGDLGYLYLDLNSRTGKYPGCAHFAIKGGRRISDSEYQLPVVALVCNFAGSRNSATVRINHWEVETLFHEFGHALHSLLSRTDYQHFSGTRVAIDLAETPSNLFEYFAWDYRVLKTFARHYSTGEIIPEKLVESMRGAKKMFAATELQRQVFYAIMDQTLFGEQPSSPIDTIATVANLKRQHTSWKHVEGTHWHTRFNHLLNYGAGYYSYLYAKCFAATIWEKMFQDDPLSPATGSAFRRRFLQHGGAKDPAFLLKDLVGDDILRYRDGGIVPDTTSLYCEMGLVED</sequence>
<accession>A0ACC0PGC6</accession>
<dbReference type="Proteomes" id="UP001062846">
    <property type="component" value="Chromosome 3"/>
</dbReference>
<reference evidence="1" key="1">
    <citation type="submission" date="2022-02" db="EMBL/GenBank/DDBJ databases">
        <title>Plant Genome Project.</title>
        <authorList>
            <person name="Zhang R.-G."/>
        </authorList>
    </citation>
    <scope>NUCLEOTIDE SEQUENCE</scope>
    <source>
        <strain evidence="1">AT1</strain>
    </source>
</reference>
<organism evidence="1 2">
    <name type="scientific">Rhododendron molle</name>
    <name type="common">Chinese azalea</name>
    <name type="synonym">Azalea mollis</name>
    <dbReference type="NCBI Taxonomy" id="49168"/>
    <lineage>
        <taxon>Eukaryota</taxon>
        <taxon>Viridiplantae</taxon>
        <taxon>Streptophyta</taxon>
        <taxon>Embryophyta</taxon>
        <taxon>Tracheophyta</taxon>
        <taxon>Spermatophyta</taxon>
        <taxon>Magnoliopsida</taxon>
        <taxon>eudicotyledons</taxon>
        <taxon>Gunneridae</taxon>
        <taxon>Pentapetalae</taxon>
        <taxon>asterids</taxon>
        <taxon>Ericales</taxon>
        <taxon>Ericaceae</taxon>
        <taxon>Ericoideae</taxon>
        <taxon>Rhodoreae</taxon>
        <taxon>Rhododendron</taxon>
    </lineage>
</organism>
<comment type="caution">
    <text evidence="1">The sequence shown here is derived from an EMBL/GenBank/DDBJ whole genome shotgun (WGS) entry which is preliminary data.</text>
</comment>
<proteinExistence type="predicted"/>
<protein>
    <submittedName>
        <fullName evidence="1">Uncharacterized protein</fullName>
    </submittedName>
</protein>
<evidence type="ECO:0000313" key="2">
    <source>
        <dbReference type="Proteomes" id="UP001062846"/>
    </source>
</evidence>
<dbReference type="EMBL" id="CM046390">
    <property type="protein sequence ID" value="KAI8564626.1"/>
    <property type="molecule type" value="Genomic_DNA"/>
</dbReference>
<evidence type="ECO:0000313" key="1">
    <source>
        <dbReference type="EMBL" id="KAI8564626.1"/>
    </source>
</evidence>
<keyword evidence="2" id="KW-1185">Reference proteome</keyword>
<name>A0ACC0PGC6_RHOML</name>
<gene>
    <name evidence="1" type="ORF">RHMOL_Rhmol03G0195400</name>
</gene>